<protein>
    <submittedName>
        <fullName evidence="1">Uncharacterized protein</fullName>
    </submittedName>
</protein>
<evidence type="ECO:0000313" key="1">
    <source>
        <dbReference type="EMBL" id="RKF80525.1"/>
    </source>
</evidence>
<name>A0A420J195_9PEZI</name>
<accession>A0A420J195</accession>
<evidence type="ECO:0000313" key="2">
    <source>
        <dbReference type="Proteomes" id="UP000285326"/>
    </source>
</evidence>
<proteinExistence type="predicted"/>
<dbReference type="EMBL" id="MCBS01019240">
    <property type="protein sequence ID" value="RKF80525.1"/>
    <property type="molecule type" value="Genomic_DNA"/>
</dbReference>
<comment type="caution">
    <text evidence="1">The sequence shown here is derived from an EMBL/GenBank/DDBJ whole genome shotgun (WGS) entry which is preliminary data.</text>
</comment>
<gene>
    <name evidence="1" type="ORF">GcM1_192024</name>
</gene>
<organism evidence="1 2">
    <name type="scientific">Golovinomyces cichoracearum</name>
    <dbReference type="NCBI Taxonomy" id="62708"/>
    <lineage>
        <taxon>Eukaryota</taxon>
        <taxon>Fungi</taxon>
        <taxon>Dikarya</taxon>
        <taxon>Ascomycota</taxon>
        <taxon>Pezizomycotina</taxon>
        <taxon>Leotiomycetes</taxon>
        <taxon>Erysiphales</taxon>
        <taxon>Erysiphaceae</taxon>
        <taxon>Golovinomyces</taxon>
    </lineage>
</organism>
<sequence length="105" mass="12633">MEPQHVWIKNLDLNEAKNDDFDVYAKNKLESWIKMERRDDNLWGVFQEDFGYFDETTFQRIDKPILRKICDHLRANGVFVHKQQRYKMARALAEIATEENPSVWS</sequence>
<dbReference type="Proteomes" id="UP000285326">
    <property type="component" value="Unassembled WGS sequence"/>
</dbReference>
<reference evidence="1 2" key="1">
    <citation type="journal article" date="2018" name="BMC Genomics">
        <title>Comparative genome analyses reveal sequence features reflecting distinct modes of host-adaptation between dicot and monocot powdery mildew.</title>
        <authorList>
            <person name="Wu Y."/>
            <person name="Ma X."/>
            <person name="Pan Z."/>
            <person name="Kale S.D."/>
            <person name="Song Y."/>
            <person name="King H."/>
            <person name="Zhang Q."/>
            <person name="Presley C."/>
            <person name="Deng X."/>
            <person name="Wei C.I."/>
            <person name="Xiao S."/>
        </authorList>
    </citation>
    <scope>NUCLEOTIDE SEQUENCE [LARGE SCALE GENOMIC DNA]</scope>
    <source>
        <strain evidence="1">UMSG1</strain>
    </source>
</reference>
<dbReference type="AlphaFoldDB" id="A0A420J195"/>